<evidence type="ECO:0000313" key="4">
    <source>
        <dbReference type="Proteomes" id="UP000468735"/>
    </source>
</evidence>
<feature type="region of interest" description="Disordered" evidence="1">
    <location>
        <begin position="211"/>
        <end position="233"/>
    </location>
</feature>
<keyword evidence="2" id="KW-0812">Transmembrane</keyword>
<evidence type="ECO:0000313" key="3">
    <source>
        <dbReference type="EMBL" id="KAB2341319.1"/>
    </source>
</evidence>
<dbReference type="Proteomes" id="UP000468735">
    <property type="component" value="Unassembled WGS sequence"/>
</dbReference>
<dbReference type="Pfam" id="PF14042">
    <property type="entry name" value="DUF4247"/>
    <property type="match status" value="1"/>
</dbReference>
<dbReference type="OrthoDB" id="4546889at2"/>
<comment type="caution">
    <text evidence="3">The sequence shown here is derived from an EMBL/GenBank/DDBJ whole genome shotgun (WGS) entry which is preliminary data.</text>
</comment>
<keyword evidence="2" id="KW-1133">Transmembrane helix</keyword>
<organism evidence="3 4">
    <name type="scientific">Actinomadura rudentiformis</name>
    <dbReference type="NCBI Taxonomy" id="359158"/>
    <lineage>
        <taxon>Bacteria</taxon>
        <taxon>Bacillati</taxon>
        <taxon>Actinomycetota</taxon>
        <taxon>Actinomycetes</taxon>
        <taxon>Streptosporangiales</taxon>
        <taxon>Thermomonosporaceae</taxon>
        <taxon>Actinomadura</taxon>
    </lineage>
</organism>
<name>A0A6H9YCV1_9ACTN</name>
<feature type="transmembrane region" description="Helical" evidence="2">
    <location>
        <begin position="29"/>
        <end position="49"/>
    </location>
</feature>
<keyword evidence="4" id="KW-1185">Reference proteome</keyword>
<dbReference type="AlphaFoldDB" id="A0A6H9YCV1"/>
<dbReference type="EMBL" id="WBMT01000026">
    <property type="protein sequence ID" value="KAB2341319.1"/>
    <property type="molecule type" value="Genomic_DNA"/>
</dbReference>
<proteinExistence type="predicted"/>
<keyword evidence="2" id="KW-0472">Membrane</keyword>
<accession>A0A6H9YCV1</accession>
<gene>
    <name evidence="3" type="ORF">F8566_42135</name>
</gene>
<dbReference type="InterPro" id="IPR025341">
    <property type="entry name" value="DUF4247"/>
</dbReference>
<reference evidence="3 4" key="1">
    <citation type="submission" date="2019-09" db="EMBL/GenBank/DDBJ databases">
        <title>Actinomadura physcomitrii sp. nov., a novel actinomycete isolated from moss [Physcomitrium sphaericum (Ludw) Fuernr].</title>
        <authorList>
            <person name="Zhuang X."/>
            <person name="Liu C."/>
        </authorList>
    </citation>
    <scope>NUCLEOTIDE SEQUENCE [LARGE SCALE GENOMIC DNA]</scope>
    <source>
        <strain evidence="3 4">HMC1</strain>
    </source>
</reference>
<sequence>MAHLACLSADPGDRHDAKPAGERIVNRKWLIGGVVAAVIGVIVLIAVLIRGDDEPGGWIAKKYNKLSVDTYRSGNSPQKVASEIAKKFKPIDRVDALALASGAGMPAAPVAAPLSAQGVPQSAQGVPLSGEGVPVSAQGVALNAQGSGSSQDGRAVPVSMVAAAQGGIFLQYPKTVVGILPDGAGSRITVDDPDSGYRRYHSYVGTRWTSPGSGGWNRNGTASFRGGGPGSGK</sequence>
<evidence type="ECO:0000256" key="1">
    <source>
        <dbReference type="SAM" id="MobiDB-lite"/>
    </source>
</evidence>
<evidence type="ECO:0000256" key="2">
    <source>
        <dbReference type="SAM" id="Phobius"/>
    </source>
</evidence>
<protein>
    <submittedName>
        <fullName evidence="3">DUF4247 domain-containing protein</fullName>
    </submittedName>
</protein>